<evidence type="ECO:0000256" key="12">
    <source>
        <dbReference type="ARBA" id="ARBA00029823"/>
    </source>
</evidence>
<dbReference type="InterPro" id="IPR041609">
    <property type="entry name" value="PurL_linker"/>
</dbReference>
<dbReference type="FunFam" id="3.90.650.10:FF:000002">
    <property type="entry name" value="Phosphoribosylformylglycinamidine synthase"/>
    <property type="match status" value="1"/>
</dbReference>
<feature type="domain" description="Phosphoribosylformylglycinamidine synthase N-terminal" evidence="18">
    <location>
        <begin position="36"/>
        <end position="176"/>
    </location>
</feature>
<evidence type="ECO:0000259" key="18">
    <source>
        <dbReference type="Pfam" id="PF18076"/>
    </source>
</evidence>
<evidence type="ECO:0000313" key="20">
    <source>
        <dbReference type="EMBL" id="PWN86997.1"/>
    </source>
</evidence>
<dbReference type="SMART" id="SM01211">
    <property type="entry name" value="GATase_5"/>
    <property type="match status" value="1"/>
</dbReference>
<evidence type="ECO:0000256" key="11">
    <source>
        <dbReference type="ARBA" id="ARBA00022962"/>
    </source>
</evidence>
<evidence type="ECO:0000256" key="10">
    <source>
        <dbReference type="ARBA" id="ARBA00022842"/>
    </source>
</evidence>
<evidence type="ECO:0000259" key="17">
    <source>
        <dbReference type="Pfam" id="PF18072"/>
    </source>
</evidence>
<evidence type="ECO:0000256" key="7">
    <source>
        <dbReference type="ARBA" id="ARBA00022741"/>
    </source>
</evidence>
<feature type="domain" description="Phosphoribosylformylglycinamidine synthase linker" evidence="17">
    <location>
        <begin position="205"/>
        <end position="263"/>
    </location>
</feature>
<dbReference type="SUPFAM" id="SSF55326">
    <property type="entry name" value="PurM N-terminal domain-like"/>
    <property type="match status" value="2"/>
</dbReference>
<dbReference type="NCBIfam" id="NF003672">
    <property type="entry name" value="PRK05297.1"/>
    <property type="match status" value="1"/>
</dbReference>
<dbReference type="Pfam" id="PF02769">
    <property type="entry name" value="AIRS_C"/>
    <property type="match status" value="2"/>
</dbReference>
<dbReference type="CDD" id="cd01740">
    <property type="entry name" value="GATase1_FGAR_AT"/>
    <property type="match status" value="1"/>
</dbReference>
<evidence type="ECO:0000259" key="16">
    <source>
        <dbReference type="Pfam" id="PF02769"/>
    </source>
</evidence>
<dbReference type="Proteomes" id="UP000245768">
    <property type="component" value="Unassembled WGS sequence"/>
</dbReference>
<dbReference type="InterPro" id="IPR029062">
    <property type="entry name" value="Class_I_gatase-like"/>
</dbReference>
<dbReference type="InParanoid" id="A0A316YBW0"/>
<evidence type="ECO:0000256" key="14">
    <source>
        <dbReference type="ARBA" id="ARBA00052585"/>
    </source>
</evidence>
<dbReference type="FunFam" id="3.90.650.10:FF:000005">
    <property type="entry name" value="Phosphoribosylformylglycinamidine synthase"/>
    <property type="match status" value="1"/>
</dbReference>
<dbReference type="Gene3D" id="3.90.650.10">
    <property type="entry name" value="PurM-like C-terminal domain"/>
    <property type="match status" value="2"/>
</dbReference>
<dbReference type="CDD" id="cd02204">
    <property type="entry name" value="PurL_repeat2"/>
    <property type="match status" value="1"/>
</dbReference>
<dbReference type="GO" id="GO:0006189">
    <property type="term" value="P:'de novo' IMP biosynthetic process"/>
    <property type="evidence" value="ECO:0007669"/>
    <property type="project" value="UniProtKB-UniPathway"/>
</dbReference>
<dbReference type="STRING" id="215250.A0A316YBW0"/>
<protein>
    <recommendedName>
        <fullName evidence="15">Phosphoribosylformylglycinamidine synthase</fullName>
        <ecNumber evidence="3">6.3.5.3</ecNumber>
    </recommendedName>
    <alternativeName>
        <fullName evidence="13">Formylglycinamide ribonucleotide amidotransferase</fullName>
    </alternativeName>
    <alternativeName>
        <fullName evidence="12">Formylglycinamide ribotide amidotransferase</fullName>
    </alternativeName>
</protein>
<dbReference type="SUPFAM" id="SSF56042">
    <property type="entry name" value="PurM C-terminal domain-like"/>
    <property type="match status" value="2"/>
</dbReference>
<dbReference type="FunFam" id="1.10.8.750:FF:000003">
    <property type="entry name" value="Probable phosphoribosylformylglycinamidine synthase"/>
    <property type="match status" value="1"/>
</dbReference>
<keyword evidence="6" id="KW-0479">Metal-binding</keyword>
<evidence type="ECO:0000256" key="3">
    <source>
        <dbReference type="ARBA" id="ARBA00012747"/>
    </source>
</evidence>
<dbReference type="Pfam" id="PF18072">
    <property type="entry name" value="FGAR-AT_linker"/>
    <property type="match status" value="1"/>
</dbReference>
<keyword evidence="21" id="KW-1185">Reference proteome</keyword>
<dbReference type="SUPFAM" id="SSF52317">
    <property type="entry name" value="Class I glutamine amidotransferase-like"/>
    <property type="match status" value="1"/>
</dbReference>
<evidence type="ECO:0000256" key="15">
    <source>
        <dbReference type="ARBA" id="ARBA00071729"/>
    </source>
</evidence>
<evidence type="ECO:0000256" key="8">
    <source>
        <dbReference type="ARBA" id="ARBA00022755"/>
    </source>
</evidence>
<comment type="pathway">
    <text evidence="1">Purine metabolism; IMP biosynthesis via de novo pathway; 5-amino-1-(5-phospho-D-ribosyl)imidazole from N(2)-formyl-N(1)-(5-phospho-D-ribosyl)glycinamide: step 1/2.</text>
</comment>
<evidence type="ECO:0000256" key="1">
    <source>
        <dbReference type="ARBA" id="ARBA00004920"/>
    </source>
</evidence>
<name>A0A316YBW0_9BASI</name>
<dbReference type="InterPro" id="IPR036921">
    <property type="entry name" value="PurM-like_N_sf"/>
</dbReference>
<dbReference type="PANTHER" id="PTHR10099">
    <property type="entry name" value="PHOSPHORIBOSYLFORMYLGLYCINAMIDINE SYNTHASE"/>
    <property type="match status" value="1"/>
</dbReference>
<evidence type="ECO:0000256" key="9">
    <source>
        <dbReference type="ARBA" id="ARBA00022840"/>
    </source>
</evidence>
<organism evidence="20 21">
    <name type="scientific">Acaromyces ingoldii</name>
    <dbReference type="NCBI Taxonomy" id="215250"/>
    <lineage>
        <taxon>Eukaryota</taxon>
        <taxon>Fungi</taxon>
        <taxon>Dikarya</taxon>
        <taxon>Basidiomycota</taxon>
        <taxon>Ustilaginomycotina</taxon>
        <taxon>Exobasidiomycetes</taxon>
        <taxon>Exobasidiales</taxon>
        <taxon>Cryptobasidiaceae</taxon>
        <taxon>Acaromyces</taxon>
    </lineage>
</organism>
<dbReference type="GO" id="GO:0005737">
    <property type="term" value="C:cytoplasm"/>
    <property type="evidence" value="ECO:0007669"/>
    <property type="project" value="TreeGrafter"/>
</dbReference>
<dbReference type="UniPathway" id="UPA00074">
    <property type="reaction ID" value="UER00128"/>
</dbReference>
<comment type="similarity">
    <text evidence="2">In the N-terminal section; belongs to the FGAMS family.</text>
</comment>
<feature type="domain" description="PurM-like C-terminal" evidence="16">
    <location>
        <begin position="934"/>
        <end position="1076"/>
    </location>
</feature>
<dbReference type="GO" id="GO:0046872">
    <property type="term" value="F:metal ion binding"/>
    <property type="evidence" value="ECO:0007669"/>
    <property type="project" value="UniProtKB-KW"/>
</dbReference>
<evidence type="ECO:0000256" key="2">
    <source>
        <dbReference type="ARBA" id="ARBA00008608"/>
    </source>
</evidence>
<accession>A0A316YBW0</accession>
<evidence type="ECO:0000313" key="21">
    <source>
        <dbReference type="Proteomes" id="UP000245768"/>
    </source>
</evidence>
<dbReference type="SUPFAM" id="SSF109736">
    <property type="entry name" value="FGAM synthase PurL, linker domain"/>
    <property type="match status" value="1"/>
</dbReference>
<dbReference type="RefSeq" id="XP_025374195.1">
    <property type="nucleotide sequence ID" value="XM_025522816.1"/>
</dbReference>
<dbReference type="HAMAP" id="MF_00419">
    <property type="entry name" value="PurL_1"/>
    <property type="match status" value="1"/>
</dbReference>
<dbReference type="FunFam" id="3.30.1330.10:FF:000005">
    <property type="entry name" value="Phosphoribosylformylglycinamidine synthase"/>
    <property type="match status" value="1"/>
</dbReference>
<dbReference type="Gene3D" id="3.40.50.880">
    <property type="match status" value="1"/>
</dbReference>
<dbReference type="Pfam" id="PF13507">
    <property type="entry name" value="GATase_5"/>
    <property type="match status" value="1"/>
</dbReference>
<dbReference type="SUPFAM" id="SSF82697">
    <property type="entry name" value="PurS-like"/>
    <property type="match status" value="1"/>
</dbReference>
<dbReference type="FunCoup" id="A0A316YBW0">
    <property type="interactions" value="716"/>
</dbReference>
<sequence length="1440" mass="153410">MLTLLGASVLGVPKRAQLLAALQAVQPRIVSVDCVYVHFVDAVAALDEAQRRVLDDLLRYGDDVALATTRDRLRADLNGGGSTEGSAQEQAAATLLYVVPRPGSISPWSSKATDIAKMCNLGDVVRRIERGVAYVVVSAGGVQLTADELASIQDQVHDRMTQSLSPHAPTDAAAMFHRAEPAPLQTVDLLGSDGTSDRQVARQRLQAANERLGLALAPDEVEYLVSAFIVGADGDVAAALRRNPTDVELFMFAQVNSEHCRHKIFNADWTIDGAKRDMSLFAMIRNTHKLHPKYTISAYSDNAAVLEAYEAPRFASAPSPDADANGLVVYSAVQEAMPMIVKVETHNHPTAISPYPGAATGSGGEIRDEGAVGQGSKPKAGLVGFMTSNLLLDEGAGRMPWEDAGVGKPAHVSSALDIMTDAPLGSANFNNEFGRPGLGGFWRTWCERVPVGGGSKVGGIDGAEGRTELRGYHKPIMLAGGLGNVRPQHALKHTITPGAAIIVLGGPGMLIGLGGGAASSMASSASRAELDFASVQRENPEMERRCQSVIDACCALSDAPGTIDGQMGSGNPIQSIHDVGAGGLSNALPELVHDAGLGARFEIRDVLVDDPGMSPMEIWCNESQERYVVAVQQHDLARFEDICRRERCPYSVVGEATREQDLIVTDRLLVGKPIALPMSTLFGKPPKIARQSTRLAPNLVPFDASLRAYLPSIEHDDGARLAAAIDRVLHLPTVASKAFLITIGDRSVTGLVARDQMVGPWQVPVADVAVTRTSYGFDDCLTGEAMASGERTPLALIHPGASARMAVGEALTNMAAASIESIERVKLSANWMCAASHADEGSRLYEAVEAVGMDLCPKLGLSIPVGKDSMSMKMAWADGATQQPREVTAPLSLIVTAFAPVDRIDKTWTPQLRADVADDEETVLLFVDLANGKKRLGGSCLAQVFKQLGDEAPDVEDAAVLRAFFDACYTLHALEVQSRNAKEPSLVLAYHDRSDGGLLTTVLEMCFAGHVGVELFVDTLAASTSTDAVMASLFNEELGAVLQVRASTVKAVSAVFAAAGVPSHSLHVVGRVTPASESIKIVSRSQAVFESTRGALQAAWSETSYRMQARRDNPLTSRSEFDLIHERQHALTYALSYEPGADVVLPAIRTLPLTQRPKVAILREQGVNGHIEMAYAFHAAGFAAIDVHMSDLVSGRVGLEAMVGLAACGGFSFGDVLGAGAGWAKACLLNARVRTQLDAFFRRRDTFALGVCNGCQLFSQLGQAGLLEASDTTDGGQHWPSFKGNESARFEARVCNVAIDADTPSIFLREMRGSILPAIVAHGEGRVSFGHEQQQQESARIEALERSGRVAMRYVDGAGAPTERYPLNPNGSAHGITALSSADGRVLALMPHPERGVSAEAMSWKPPGASAQWKGRGPWLRMFESARRWVHANEAGDLKP</sequence>
<keyword evidence="5" id="KW-0436">Ligase</keyword>
<keyword evidence="10" id="KW-0460">Magnesium</keyword>
<evidence type="ECO:0000256" key="5">
    <source>
        <dbReference type="ARBA" id="ARBA00022598"/>
    </source>
</evidence>
<dbReference type="InterPro" id="IPR036604">
    <property type="entry name" value="PurS-like_sf"/>
</dbReference>
<comment type="catalytic activity">
    <reaction evidence="14">
        <text>N(2)-formyl-N(1)-(5-phospho-beta-D-ribosyl)glycinamide + L-glutamine + ATP + H2O = 2-formamido-N(1)-(5-O-phospho-beta-D-ribosyl)acetamidine + L-glutamate + ADP + phosphate + H(+)</text>
        <dbReference type="Rhea" id="RHEA:17129"/>
        <dbReference type="ChEBI" id="CHEBI:15377"/>
        <dbReference type="ChEBI" id="CHEBI:15378"/>
        <dbReference type="ChEBI" id="CHEBI:29985"/>
        <dbReference type="ChEBI" id="CHEBI:30616"/>
        <dbReference type="ChEBI" id="CHEBI:43474"/>
        <dbReference type="ChEBI" id="CHEBI:58359"/>
        <dbReference type="ChEBI" id="CHEBI:147286"/>
        <dbReference type="ChEBI" id="CHEBI:147287"/>
        <dbReference type="ChEBI" id="CHEBI:456216"/>
        <dbReference type="EC" id="6.3.5.3"/>
    </reaction>
</comment>
<dbReference type="InterPro" id="IPR040707">
    <property type="entry name" value="FGAR-AT_N"/>
</dbReference>
<evidence type="ECO:0000256" key="4">
    <source>
        <dbReference type="ARBA" id="ARBA00022490"/>
    </source>
</evidence>
<dbReference type="FunFam" id="3.40.50.880:FF:000008">
    <property type="entry name" value="Phosphoribosylformylglycinamidine synthase"/>
    <property type="match status" value="1"/>
</dbReference>
<keyword evidence="7" id="KW-0547">Nucleotide-binding</keyword>
<dbReference type="InterPro" id="IPR055181">
    <property type="entry name" value="FGAR-AT_PurM_N-like"/>
</dbReference>
<feature type="domain" description="FGAR-AT PurM N-terminal-like" evidence="19">
    <location>
        <begin position="736"/>
        <end position="900"/>
    </location>
</feature>
<dbReference type="InterPro" id="IPR010918">
    <property type="entry name" value="PurM-like_C_dom"/>
</dbReference>
<evidence type="ECO:0000256" key="6">
    <source>
        <dbReference type="ARBA" id="ARBA00022723"/>
    </source>
</evidence>
<dbReference type="InterPro" id="IPR036676">
    <property type="entry name" value="PurM-like_C_sf"/>
</dbReference>
<gene>
    <name evidence="20" type="ORF">FA10DRAFT_269610</name>
</gene>
<proteinExistence type="inferred from homology"/>
<dbReference type="Gene3D" id="3.30.1330.10">
    <property type="entry name" value="PurM-like, N-terminal domain"/>
    <property type="match status" value="2"/>
</dbReference>
<reference evidence="20 21" key="1">
    <citation type="journal article" date="2018" name="Mol. Biol. Evol.">
        <title>Broad Genomic Sampling Reveals a Smut Pathogenic Ancestry of the Fungal Clade Ustilaginomycotina.</title>
        <authorList>
            <person name="Kijpornyongpan T."/>
            <person name="Mondo S.J."/>
            <person name="Barry K."/>
            <person name="Sandor L."/>
            <person name="Lee J."/>
            <person name="Lipzen A."/>
            <person name="Pangilinan J."/>
            <person name="LaButti K."/>
            <person name="Hainaut M."/>
            <person name="Henrissat B."/>
            <person name="Grigoriev I.V."/>
            <person name="Spatafora J.W."/>
            <person name="Aime M.C."/>
        </authorList>
    </citation>
    <scope>NUCLEOTIDE SEQUENCE [LARGE SCALE GENOMIC DNA]</scope>
    <source>
        <strain evidence="20 21">MCA 4198</strain>
    </source>
</reference>
<dbReference type="PANTHER" id="PTHR10099:SF1">
    <property type="entry name" value="PHOSPHORIBOSYLFORMYLGLYCINAMIDINE SYNTHASE"/>
    <property type="match status" value="1"/>
</dbReference>
<dbReference type="EMBL" id="KZ819641">
    <property type="protein sequence ID" value="PWN86997.1"/>
    <property type="molecule type" value="Genomic_DNA"/>
</dbReference>
<dbReference type="EC" id="6.3.5.3" evidence="3"/>
<dbReference type="OrthoDB" id="6666987at2759"/>
<keyword evidence="4" id="KW-0963">Cytoplasm</keyword>
<dbReference type="NCBIfam" id="TIGR01735">
    <property type="entry name" value="FGAM_synt"/>
    <property type="match status" value="1"/>
</dbReference>
<keyword evidence="8" id="KW-0658">Purine biosynthesis</keyword>
<feature type="domain" description="PurM-like C-terminal" evidence="16">
    <location>
        <begin position="497"/>
        <end position="665"/>
    </location>
</feature>
<dbReference type="Pfam" id="PF18076">
    <property type="entry name" value="FGAR-AT_N"/>
    <property type="match status" value="1"/>
</dbReference>
<dbReference type="GO" id="GO:0004642">
    <property type="term" value="F:phosphoribosylformylglycinamidine synthase activity"/>
    <property type="evidence" value="ECO:0007669"/>
    <property type="project" value="UniProtKB-EC"/>
</dbReference>
<dbReference type="GO" id="GO:0005524">
    <property type="term" value="F:ATP binding"/>
    <property type="evidence" value="ECO:0007669"/>
    <property type="project" value="UniProtKB-KW"/>
</dbReference>
<evidence type="ECO:0000259" key="19">
    <source>
        <dbReference type="Pfam" id="PF22689"/>
    </source>
</evidence>
<dbReference type="InterPro" id="IPR010073">
    <property type="entry name" value="PurL_large"/>
</dbReference>
<keyword evidence="11" id="KW-0315">Glutamine amidotransferase</keyword>
<keyword evidence="9" id="KW-0067">ATP-binding</keyword>
<dbReference type="GeneID" id="37044732"/>
<dbReference type="PROSITE" id="PS51273">
    <property type="entry name" value="GATASE_TYPE_1"/>
    <property type="match status" value="1"/>
</dbReference>
<dbReference type="Pfam" id="PF22689">
    <property type="entry name" value="FGAR-AT_PurM_N-like"/>
    <property type="match status" value="1"/>
</dbReference>
<evidence type="ECO:0000256" key="13">
    <source>
        <dbReference type="ARBA" id="ARBA00032632"/>
    </source>
</evidence>
<dbReference type="Gene3D" id="1.10.8.750">
    <property type="entry name" value="Phosphoribosylformylglycinamidine synthase, linker domain"/>
    <property type="match status" value="1"/>
</dbReference>